<dbReference type="Proteomes" id="UP000790709">
    <property type="component" value="Unassembled WGS sequence"/>
</dbReference>
<name>A0ACB8BJC9_9AGAM</name>
<gene>
    <name evidence="1" type="ORF">BV22DRAFT_474511</name>
</gene>
<reference evidence="1" key="1">
    <citation type="journal article" date="2021" name="New Phytol.">
        <title>Evolutionary innovations through gain and loss of genes in the ectomycorrhizal Boletales.</title>
        <authorList>
            <person name="Wu G."/>
            <person name="Miyauchi S."/>
            <person name="Morin E."/>
            <person name="Kuo A."/>
            <person name="Drula E."/>
            <person name="Varga T."/>
            <person name="Kohler A."/>
            <person name="Feng B."/>
            <person name="Cao Y."/>
            <person name="Lipzen A."/>
            <person name="Daum C."/>
            <person name="Hundley H."/>
            <person name="Pangilinan J."/>
            <person name="Johnson J."/>
            <person name="Barry K."/>
            <person name="LaButti K."/>
            <person name="Ng V."/>
            <person name="Ahrendt S."/>
            <person name="Min B."/>
            <person name="Choi I.G."/>
            <person name="Park H."/>
            <person name="Plett J.M."/>
            <person name="Magnuson J."/>
            <person name="Spatafora J.W."/>
            <person name="Nagy L.G."/>
            <person name="Henrissat B."/>
            <person name="Grigoriev I.V."/>
            <person name="Yang Z.L."/>
            <person name="Xu J."/>
            <person name="Martin F.M."/>
        </authorList>
    </citation>
    <scope>NUCLEOTIDE SEQUENCE</scope>
    <source>
        <strain evidence="1">KUC20120723A-06</strain>
    </source>
</reference>
<evidence type="ECO:0000313" key="2">
    <source>
        <dbReference type="Proteomes" id="UP000790709"/>
    </source>
</evidence>
<keyword evidence="2" id="KW-1185">Reference proteome</keyword>
<accession>A0ACB8BJC9</accession>
<proteinExistence type="predicted"/>
<protein>
    <submittedName>
        <fullName evidence="1">Uncharacterized protein</fullName>
    </submittedName>
</protein>
<evidence type="ECO:0000313" key="1">
    <source>
        <dbReference type="EMBL" id="KAH7924928.1"/>
    </source>
</evidence>
<dbReference type="EMBL" id="MU266413">
    <property type="protein sequence ID" value="KAH7924928.1"/>
    <property type="molecule type" value="Genomic_DNA"/>
</dbReference>
<comment type="caution">
    <text evidence="1">The sequence shown here is derived from an EMBL/GenBank/DDBJ whole genome shotgun (WGS) entry which is preliminary data.</text>
</comment>
<organism evidence="1 2">
    <name type="scientific">Leucogyrophana mollusca</name>
    <dbReference type="NCBI Taxonomy" id="85980"/>
    <lineage>
        <taxon>Eukaryota</taxon>
        <taxon>Fungi</taxon>
        <taxon>Dikarya</taxon>
        <taxon>Basidiomycota</taxon>
        <taxon>Agaricomycotina</taxon>
        <taxon>Agaricomycetes</taxon>
        <taxon>Agaricomycetidae</taxon>
        <taxon>Boletales</taxon>
        <taxon>Boletales incertae sedis</taxon>
        <taxon>Leucogyrophana</taxon>
    </lineage>
</organism>
<sequence>MTFDDSASDSLLTTHDFLRSCSQSSDIHPDDGFTLDTTMSLEKNTDGTEIYDRSRRARTLALIGLGVSVIFGGFCVVAGITIAVTHHSITGVFVISIDNWWAAEILKLALNLAVTLCTESIGFVHSVALRSALPLSPDSSSIPTYGFSPQHAVVLGRTQTELS</sequence>